<protein>
    <submittedName>
        <fullName evidence="3">Uncharacterized protein</fullName>
    </submittedName>
</protein>
<keyword evidence="2" id="KW-0812">Transmembrane</keyword>
<evidence type="ECO:0000256" key="2">
    <source>
        <dbReference type="SAM" id="Phobius"/>
    </source>
</evidence>
<feature type="compositionally biased region" description="Polar residues" evidence="1">
    <location>
        <begin position="244"/>
        <end position="255"/>
    </location>
</feature>
<accession>A0A9P4L5X0</accession>
<name>A0A9P4L5X0_9PLEO</name>
<feature type="compositionally biased region" description="Low complexity" evidence="1">
    <location>
        <begin position="353"/>
        <end position="362"/>
    </location>
</feature>
<dbReference type="AlphaFoldDB" id="A0A9P4L5X0"/>
<feature type="compositionally biased region" description="Basic and acidic residues" evidence="1">
    <location>
        <begin position="72"/>
        <end position="86"/>
    </location>
</feature>
<feature type="region of interest" description="Disordered" evidence="1">
    <location>
        <begin position="301"/>
        <end position="329"/>
    </location>
</feature>
<dbReference type="EMBL" id="ML976617">
    <property type="protein sequence ID" value="KAF1843381.1"/>
    <property type="molecule type" value="Genomic_DNA"/>
</dbReference>
<sequence>MLFRRHSPSRLHPVTPPTDQYCAQPPPKTSTRTQKTLAEILALSASLTKPLPHEPRTITNHYHFSNSQRSDSSSEHHGSPTREPRSKKTGHATIHTDATNNQAAFESDAFAVHMPTTRLPIIDRPISPTKSPIAQAAAYQTYKEKARQVRERNNSQGVRVPSKIVSYDYASPTIAGHRAPLKRGIDPLKSLPTPAGAFPISPPLPQIGWMRPEPVYRAHAQGPRDITERRKMYTPRKAVGLPTKVSTPRTRYTYHSDSEAGASCSTSSPASSPRQVPATIKARLKPKFVVPEVEHVQTESRYGFYNRPSPTSSPRTSRSSSPVKSMPNFMHSSCEGDSIFGYRSKVVAGAVIGGSSTSATSGSDKEKAKSRIIDKPKKTTPPKHSLTSRWPWHRPAGPRVYKPVSVPIASMPTAVRARAYVDPFDTHATQPTTLPLRTPIATRPASPHRFARTTMPAPQGKFDSGFAQIKSLTLLLLKIGLFMYVVVALWYVLDAIREVFHTLSAPFRAFKWAWGFVWFFCLWFARIGIIMCEKWVFKAVLEGLTGGFQFRLQSTLSWALTKCLYGHEVSAHDNNTNNLSTTPTRASNHRELVLKESTLSTLNPHQPLAQHIVNIKHSYRSTT</sequence>
<dbReference type="OrthoDB" id="3755781at2759"/>
<feature type="compositionally biased region" description="Low complexity" evidence="1">
    <location>
        <begin position="262"/>
        <end position="273"/>
    </location>
</feature>
<feature type="compositionally biased region" description="Basic and acidic residues" evidence="1">
    <location>
        <begin position="363"/>
        <end position="377"/>
    </location>
</feature>
<gene>
    <name evidence="3" type="ORF">K460DRAFT_407738</name>
</gene>
<evidence type="ECO:0000313" key="4">
    <source>
        <dbReference type="Proteomes" id="UP000800039"/>
    </source>
</evidence>
<keyword evidence="2" id="KW-0472">Membrane</keyword>
<evidence type="ECO:0000256" key="1">
    <source>
        <dbReference type="SAM" id="MobiDB-lite"/>
    </source>
</evidence>
<reference evidence="3" key="1">
    <citation type="submission" date="2020-01" db="EMBL/GenBank/DDBJ databases">
        <authorList>
            <consortium name="DOE Joint Genome Institute"/>
            <person name="Haridas S."/>
            <person name="Albert R."/>
            <person name="Binder M."/>
            <person name="Bloem J."/>
            <person name="Labutti K."/>
            <person name="Salamov A."/>
            <person name="Andreopoulos B."/>
            <person name="Baker S.E."/>
            <person name="Barry K."/>
            <person name="Bills G."/>
            <person name="Bluhm B.H."/>
            <person name="Cannon C."/>
            <person name="Castanera R."/>
            <person name="Culley D.E."/>
            <person name="Daum C."/>
            <person name="Ezra D."/>
            <person name="Gonzalez J.B."/>
            <person name="Henrissat B."/>
            <person name="Kuo A."/>
            <person name="Liang C."/>
            <person name="Lipzen A."/>
            <person name="Lutzoni F."/>
            <person name="Magnuson J."/>
            <person name="Mondo S."/>
            <person name="Nolan M."/>
            <person name="Ohm R."/>
            <person name="Pangilinan J."/>
            <person name="Park H.-J."/>
            <person name="Ramirez L."/>
            <person name="Alfaro M."/>
            <person name="Sun H."/>
            <person name="Tritt A."/>
            <person name="Yoshinaga Y."/>
            <person name="Zwiers L.-H."/>
            <person name="Turgeon B.G."/>
            <person name="Goodwin S.B."/>
            <person name="Spatafora J.W."/>
            <person name="Crous P.W."/>
            <person name="Grigoriev I.V."/>
        </authorList>
    </citation>
    <scope>NUCLEOTIDE SEQUENCE</scope>
    <source>
        <strain evidence="3">CBS 394.84</strain>
    </source>
</reference>
<feature type="compositionally biased region" description="Low complexity" evidence="1">
    <location>
        <begin position="307"/>
        <end position="322"/>
    </location>
</feature>
<evidence type="ECO:0000313" key="3">
    <source>
        <dbReference type="EMBL" id="KAF1843381.1"/>
    </source>
</evidence>
<dbReference type="GeneID" id="63854355"/>
<dbReference type="RefSeq" id="XP_040785944.1">
    <property type="nucleotide sequence ID" value="XM_040937105.1"/>
</dbReference>
<proteinExistence type="predicted"/>
<comment type="caution">
    <text evidence="3">The sequence shown here is derived from an EMBL/GenBank/DDBJ whole genome shotgun (WGS) entry which is preliminary data.</text>
</comment>
<feature type="region of interest" description="Disordered" evidence="1">
    <location>
        <begin position="220"/>
        <end position="276"/>
    </location>
</feature>
<feature type="transmembrane region" description="Helical" evidence="2">
    <location>
        <begin position="512"/>
        <end position="532"/>
    </location>
</feature>
<feature type="region of interest" description="Disordered" evidence="1">
    <location>
        <begin position="1"/>
        <end position="32"/>
    </location>
</feature>
<feature type="compositionally biased region" description="Polar residues" evidence="1">
    <location>
        <begin position="57"/>
        <end position="71"/>
    </location>
</feature>
<dbReference type="Proteomes" id="UP000800039">
    <property type="component" value="Unassembled WGS sequence"/>
</dbReference>
<feature type="region of interest" description="Disordered" evidence="1">
    <location>
        <begin position="353"/>
        <end position="391"/>
    </location>
</feature>
<keyword evidence="4" id="KW-1185">Reference proteome</keyword>
<feature type="region of interest" description="Disordered" evidence="1">
    <location>
        <begin position="46"/>
        <end position="91"/>
    </location>
</feature>
<keyword evidence="2" id="KW-1133">Transmembrane helix</keyword>
<organism evidence="3 4">
    <name type="scientific">Cucurbitaria berberidis CBS 394.84</name>
    <dbReference type="NCBI Taxonomy" id="1168544"/>
    <lineage>
        <taxon>Eukaryota</taxon>
        <taxon>Fungi</taxon>
        <taxon>Dikarya</taxon>
        <taxon>Ascomycota</taxon>
        <taxon>Pezizomycotina</taxon>
        <taxon>Dothideomycetes</taxon>
        <taxon>Pleosporomycetidae</taxon>
        <taxon>Pleosporales</taxon>
        <taxon>Pleosporineae</taxon>
        <taxon>Cucurbitariaceae</taxon>
        <taxon>Cucurbitaria</taxon>
    </lineage>
</organism>
<feature type="transmembrane region" description="Helical" evidence="2">
    <location>
        <begin position="472"/>
        <end position="492"/>
    </location>
</feature>